<accession>A0A433X475</accession>
<organism evidence="2 3">
    <name type="scientific">Arsenicitalea aurantiaca</name>
    <dbReference type="NCBI Taxonomy" id="1783274"/>
    <lineage>
        <taxon>Bacteria</taxon>
        <taxon>Pseudomonadati</taxon>
        <taxon>Pseudomonadota</taxon>
        <taxon>Alphaproteobacteria</taxon>
        <taxon>Hyphomicrobiales</taxon>
        <taxon>Devosiaceae</taxon>
        <taxon>Arsenicitalea</taxon>
    </lineage>
</organism>
<sequence>MKGNPMRLSIALAALMLATPALAQDLPLLNQIEMFEAAKGDGLTGVARKTLPVDARPAVEGEIVVSIIPGEGVETQSPPASAGDWVVRNRCFENVEDNPEILVRAARFPERYGPAQSEPDDGGYSEFHPTGVEMEYFIVTEETGEFQFTAPWGEPMVARPGDAIVQIPNDPDDTYRIARVEFDCTYEVVEPAAE</sequence>
<evidence type="ECO:0000313" key="3">
    <source>
        <dbReference type="Proteomes" id="UP000281547"/>
    </source>
</evidence>
<dbReference type="EMBL" id="RZNJ01000006">
    <property type="protein sequence ID" value="RUT28851.1"/>
    <property type="molecule type" value="Genomic_DNA"/>
</dbReference>
<feature type="signal peptide" evidence="1">
    <location>
        <begin position="1"/>
        <end position="23"/>
    </location>
</feature>
<gene>
    <name evidence="2" type="ORF">EMQ25_15800</name>
</gene>
<keyword evidence="3" id="KW-1185">Reference proteome</keyword>
<dbReference type="AlphaFoldDB" id="A0A433X475"/>
<comment type="caution">
    <text evidence="2">The sequence shown here is derived from an EMBL/GenBank/DDBJ whole genome shotgun (WGS) entry which is preliminary data.</text>
</comment>
<protein>
    <recommendedName>
        <fullName evidence="4">Cupin domain-containing protein</fullName>
    </recommendedName>
</protein>
<feature type="chain" id="PRO_5019428824" description="Cupin domain-containing protein" evidence="1">
    <location>
        <begin position="24"/>
        <end position="194"/>
    </location>
</feature>
<keyword evidence="1" id="KW-0732">Signal</keyword>
<reference evidence="2 3" key="1">
    <citation type="journal article" date="2016" name="Int. J. Syst. Evol. Microbiol.">
        <title>Arsenicitalea aurantiaca gen. nov., sp. nov., a new member of the family Hyphomicrobiaceae, isolated from high-arsenic sediment.</title>
        <authorList>
            <person name="Mu Y."/>
            <person name="Zhou L."/>
            <person name="Zeng X.C."/>
            <person name="Liu L."/>
            <person name="Pan Y."/>
            <person name="Chen X."/>
            <person name="Wang J."/>
            <person name="Li S."/>
            <person name="Li W.J."/>
            <person name="Wang Y."/>
        </authorList>
    </citation>
    <scope>NUCLEOTIDE SEQUENCE [LARGE SCALE GENOMIC DNA]</scope>
    <source>
        <strain evidence="2 3">42-50</strain>
    </source>
</reference>
<evidence type="ECO:0000256" key="1">
    <source>
        <dbReference type="SAM" id="SignalP"/>
    </source>
</evidence>
<dbReference type="OrthoDB" id="823609at2"/>
<name>A0A433X475_9HYPH</name>
<evidence type="ECO:0008006" key="4">
    <source>
        <dbReference type="Google" id="ProtNLM"/>
    </source>
</evidence>
<dbReference type="Proteomes" id="UP000281547">
    <property type="component" value="Unassembled WGS sequence"/>
</dbReference>
<proteinExistence type="predicted"/>
<evidence type="ECO:0000313" key="2">
    <source>
        <dbReference type="EMBL" id="RUT28851.1"/>
    </source>
</evidence>